<dbReference type="Pfam" id="PF12697">
    <property type="entry name" value="Abhydrolase_6"/>
    <property type="match status" value="1"/>
</dbReference>
<protein>
    <submittedName>
        <fullName evidence="2">Alpha/beta hydrolase fold-1</fullName>
    </submittedName>
</protein>
<dbReference type="PANTHER" id="PTHR43433:SF5">
    <property type="entry name" value="AB HYDROLASE-1 DOMAIN-CONTAINING PROTEIN"/>
    <property type="match status" value="1"/>
</dbReference>
<sequence>MGKSGILYVTIDHAPTLSRVAFEDWYNNEHGPLRLQLPFITSGRRYRAPDGVSPAWMAVYDVTDLDKMASPAYEDLRTNPSDRERNVLQQVRDNGRYFYEEEISVGSVNDTDRAPTYVATLRMHLPAKASDAEKQAMAEDINRWYLDEHIPVLQRIPGWVRSRRFKLSPSFHPGEEPHWFAIHEYTGAHGNGGPEFAYATSTVWRQRIMTDTTQERRNYSLHYDFGPYARDLAALDELPPKAVIEHAFTFADSTKSTYRLEGNTDPNAPVFVFVNSLITSRAIWDEFVARWGLLHPEYRFLRYESRGRGPLATKDKITAEVLAADLAHLLDGLKLKKVDAVIGVSLGGVTALQFALLYPDRLSRLLVCDCGLKSPATAAAAWAGRIKIAQGGGMQALAPPTIKRWFLPENVDGPGGKKVAAMVASNDLDGFSRSSEALYQYDLLDGVSTLQCKTMFVSGAADTMLPLALQAAAEKLEKGKGHGGFATVQQAGHLPMVENCPEFIKVVNNFLA</sequence>
<feature type="domain" description="AB hydrolase-1" evidence="1">
    <location>
        <begin position="271"/>
        <end position="502"/>
    </location>
</feature>
<comment type="caution">
    <text evidence="2">The sequence shown here is derived from an EMBL/GenBank/DDBJ whole genome shotgun (WGS) entry which is preliminary data.</text>
</comment>
<dbReference type="AlphaFoldDB" id="A0A167XU81"/>
<name>A0A167XU81_9HYPO</name>
<dbReference type="PRINTS" id="PR00111">
    <property type="entry name" value="ABHYDROLASE"/>
</dbReference>
<dbReference type="Proteomes" id="UP000076874">
    <property type="component" value="Unassembled WGS sequence"/>
</dbReference>
<dbReference type="EMBL" id="AZHD01000003">
    <property type="protein sequence ID" value="OAA65409.1"/>
    <property type="molecule type" value="Genomic_DNA"/>
</dbReference>
<dbReference type="Gene3D" id="3.40.50.1820">
    <property type="entry name" value="alpha/beta hydrolase"/>
    <property type="match status" value="1"/>
</dbReference>
<dbReference type="PANTHER" id="PTHR43433">
    <property type="entry name" value="HYDROLASE, ALPHA/BETA FOLD FAMILY PROTEIN"/>
    <property type="match status" value="1"/>
</dbReference>
<gene>
    <name evidence="2" type="ORF">SPI_02196</name>
</gene>
<accession>A0A167XU81</accession>
<dbReference type="SUPFAM" id="SSF53474">
    <property type="entry name" value="alpha/beta-Hydrolases"/>
    <property type="match status" value="1"/>
</dbReference>
<dbReference type="GO" id="GO:0016787">
    <property type="term" value="F:hydrolase activity"/>
    <property type="evidence" value="ECO:0007669"/>
    <property type="project" value="UniProtKB-KW"/>
</dbReference>
<dbReference type="STRING" id="1081102.A0A167XU81"/>
<dbReference type="OrthoDB" id="2851338at2759"/>
<dbReference type="InterPro" id="IPR000073">
    <property type="entry name" value="AB_hydrolase_1"/>
</dbReference>
<keyword evidence="2" id="KW-0378">Hydrolase</keyword>
<keyword evidence="3" id="KW-1185">Reference proteome</keyword>
<evidence type="ECO:0000259" key="1">
    <source>
        <dbReference type="Pfam" id="PF12697"/>
    </source>
</evidence>
<organism evidence="2 3">
    <name type="scientific">Niveomyces insectorum RCEF 264</name>
    <dbReference type="NCBI Taxonomy" id="1081102"/>
    <lineage>
        <taxon>Eukaryota</taxon>
        <taxon>Fungi</taxon>
        <taxon>Dikarya</taxon>
        <taxon>Ascomycota</taxon>
        <taxon>Pezizomycotina</taxon>
        <taxon>Sordariomycetes</taxon>
        <taxon>Hypocreomycetidae</taxon>
        <taxon>Hypocreales</taxon>
        <taxon>Cordycipitaceae</taxon>
        <taxon>Niveomyces</taxon>
    </lineage>
</organism>
<reference evidence="2 3" key="1">
    <citation type="journal article" date="2016" name="Genome Biol. Evol.">
        <title>Divergent and convergent evolution of fungal pathogenicity.</title>
        <authorList>
            <person name="Shang Y."/>
            <person name="Xiao G."/>
            <person name="Zheng P."/>
            <person name="Cen K."/>
            <person name="Zhan S."/>
            <person name="Wang C."/>
        </authorList>
    </citation>
    <scope>NUCLEOTIDE SEQUENCE [LARGE SCALE GENOMIC DNA]</scope>
    <source>
        <strain evidence="2 3">RCEF 264</strain>
    </source>
</reference>
<proteinExistence type="predicted"/>
<dbReference type="InterPro" id="IPR050471">
    <property type="entry name" value="AB_hydrolase"/>
</dbReference>
<evidence type="ECO:0000313" key="2">
    <source>
        <dbReference type="EMBL" id="OAA65409.1"/>
    </source>
</evidence>
<dbReference type="InterPro" id="IPR029058">
    <property type="entry name" value="AB_hydrolase_fold"/>
</dbReference>
<evidence type="ECO:0000313" key="3">
    <source>
        <dbReference type="Proteomes" id="UP000076874"/>
    </source>
</evidence>